<dbReference type="OrthoDB" id="878431at2"/>
<sequence length="305" mass="33949">MTALQRTVTYSLLTSIFLGCTCGCIQEIDSDLPAPPKRLVLGCFGQAGRPVEAYVGRVTALADSARRHVADARVELYLDDQLAAVLPHVRNGRYAADTALKLQAGQVVRLRALAPGFPAAEATDTVPAPPDPATSAYFRWPTGISREDGTIYMTVYLTLPDLPGRSFYEVLNSPRNMYAGLDLTAQDPVLLAEADEAFKPTTLFFSDRLFADRTAELQLRGFNGNTYFPPPTPDNALILVRTTSRSYYRYRKTWTRHAYNQTTLPSDRLQVVWQGEPIPLYSNVRGGYGVLACFHERTVPLPWRR</sequence>
<evidence type="ECO:0000313" key="1">
    <source>
        <dbReference type="EMBL" id="RTQ50921.1"/>
    </source>
</evidence>
<protein>
    <submittedName>
        <fullName evidence="1">DUF4249 domain-containing protein</fullName>
    </submittedName>
</protein>
<organism evidence="1 2">
    <name type="scientific">Hymenobacter gummosus</name>
    <dbReference type="NCBI Taxonomy" id="1776032"/>
    <lineage>
        <taxon>Bacteria</taxon>
        <taxon>Pseudomonadati</taxon>
        <taxon>Bacteroidota</taxon>
        <taxon>Cytophagia</taxon>
        <taxon>Cytophagales</taxon>
        <taxon>Hymenobacteraceae</taxon>
        <taxon>Hymenobacter</taxon>
    </lineage>
</organism>
<dbReference type="EMBL" id="RXOF01000004">
    <property type="protein sequence ID" value="RTQ50921.1"/>
    <property type="molecule type" value="Genomic_DNA"/>
</dbReference>
<dbReference type="PROSITE" id="PS51257">
    <property type="entry name" value="PROKAR_LIPOPROTEIN"/>
    <property type="match status" value="1"/>
</dbReference>
<name>A0A3S0K6P6_9BACT</name>
<keyword evidence="2" id="KW-1185">Reference proteome</keyword>
<evidence type="ECO:0000313" key="2">
    <source>
        <dbReference type="Proteomes" id="UP000282184"/>
    </source>
</evidence>
<dbReference type="InterPro" id="IPR025345">
    <property type="entry name" value="DUF4249"/>
</dbReference>
<gene>
    <name evidence="1" type="ORF">EJV47_09925</name>
</gene>
<dbReference type="Pfam" id="PF14054">
    <property type="entry name" value="DUF4249"/>
    <property type="match status" value="1"/>
</dbReference>
<dbReference type="AlphaFoldDB" id="A0A3S0K6P6"/>
<comment type="caution">
    <text evidence="1">The sequence shown here is derived from an EMBL/GenBank/DDBJ whole genome shotgun (WGS) entry which is preliminary data.</text>
</comment>
<proteinExistence type="predicted"/>
<reference evidence="1 2" key="1">
    <citation type="submission" date="2018-12" db="EMBL/GenBank/DDBJ databases">
        <title>Hymenobacter gummosus sp. nov., isolated from a spring.</title>
        <authorList>
            <person name="Nie L."/>
        </authorList>
    </citation>
    <scope>NUCLEOTIDE SEQUENCE [LARGE SCALE GENOMIC DNA]</scope>
    <source>
        <strain evidence="1 2">KCTC 52166</strain>
    </source>
</reference>
<accession>A0A3S0K6P6</accession>
<dbReference type="Proteomes" id="UP000282184">
    <property type="component" value="Unassembled WGS sequence"/>
</dbReference>